<protein>
    <recommendedName>
        <fullName evidence="9">Major facilitator superfamily (MFS) profile domain-containing protein</fullName>
    </recommendedName>
</protein>
<feature type="transmembrane region" description="Helical" evidence="8">
    <location>
        <begin position="99"/>
        <end position="122"/>
    </location>
</feature>
<reference evidence="10" key="1">
    <citation type="submission" date="2022-10" db="EMBL/GenBank/DDBJ databases">
        <title>Culturing micro-colonial fungi from biological soil crusts in the Mojave desert and describing Neophaeococcomyces mojavensis, and introducing the new genera and species Taxawa tesnikishii.</title>
        <authorList>
            <person name="Kurbessoian T."/>
            <person name="Stajich J.E."/>
        </authorList>
    </citation>
    <scope>NUCLEOTIDE SEQUENCE</scope>
    <source>
        <strain evidence="10">TK_41</strain>
    </source>
</reference>
<keyword evidence="11" id="KW-1185">Reference proteome</keyword>
<evidence type="ECO:0000313" key="11">
    <source>
        <dbReference type="Proteomes" id="UP001172673"/>
    </source>
</evidence>
<dbReference type="SUPFAM" id="SSF103473">
    <property type="entry name" value="MFS general substrate transporter"/>
    <property type="match status" value="1"/>
</dbReference>
<comment type="caution">
    <text evidence="10">The sequence shown here is derived from an EMBL/GenBank/DDBJ whole genome shotgun (WGS) entry which is preliminary data.</text>
</comment>
<dbReference type="Gene3D" id="1.20.1250.20">
    <property type="entry name" value="MFS general substrate transporter like domains"/>
    <property type="match status" value="1"/>
</dbReference>
<dbReference type="Proteomes" id="UP001172673">
    <property type="component" value="Unassembled WGS sequence"/>
</dbReference>
<evidence type="ECO:0000256" key="6">
    <source>
        <dbReference type="ARBA" id="ARBA00023136"/>
    </source>
</evidence>
<feature type="transmembrane region" description="Helical" evidence="8">
    <location>
        <begin position="375"/>
        <end position="392"/>
    </location>
</feature>
<dbReference type="PROSITE" id="PS00217">
    <property type="entry name" value="SUGAR_TRANSPORT_2"/>
    <property type="match status" value="1"/>
</dbReference>
<keyword evidence="5 8" id="KW-1133">Transmembrane helix</keyword>
<organism evidence="10 11">
    <name type="scientific">Cladophialophora chaetospira</name>
    <dbReference type="NCBI Taxonomy" id="386627"/>
    <lineage>
        <taxon>Eukaryota</taxon>
        <taxon>Fungi</taxon>
        <taxon>Dikarya</taxon>
        <taxon>Ascomycota</taxon>
        <taxon>Pezizomycotina</taxon>
        <taxon>Eurotiomycetes</taxon>
        <taxon>Chaetothyriomycetidae</taxon>
        <taxon>Chaetothyriales</taxon>
        <taxon>Herpotrichiellaceae</taxon>
        <taxon>Cladophialophora</taxon>
    </lineage>
</organism>
<sequence>MAYVPDMGSNSKCYREKSAKVVMPISRSPSNDENFWDDVLDGPASSRRGFVVMAGSRYTLGIALFASLGTFLYGYDTGIVTTTIAHQSWVEYMNHPDPALVGAVGAIYIGGEAVGAVLQILIGDKLGRIGFMQLLCVIVTIGCVIQTAAVNMGMLLAGRILTGIAVGALCATVPIYLSEISSPKSRGLIGGLSGVGLSCGIMFANWIGFACNYFSYGNVQWRLPLGLQIPWGIILFIGLTTFMPNSPRYLLRKGKIEEARKAFIRIRSDLTSHEVLQEFSLMRSQIEFESERRLPSFAEAFRLYRRRILVSVAVQVLTCITGVNVIQYYQTTLYKSLGIEGRTVLALTAVWGTCAFLSSAISIKFLPDRMGRRNMLLLGVLWVIFTEIYAAVMQREFQHTDNRVGKGFAILGIYVFTVGYYSLINPVTWLYGAEVLPISLRNKFMGVAATAHYVVNVGITEAGPSAFKNIGENYYYVFVGCCTVYLVIIYLWFPETKQKTLEEIAAAFGDHVVEVQEHDMLTDEAALAAKAEAAKMGAAHVEVKA</sequence>
<evidence type="ECO:0000256" key="3">
    <source>
        <dbReference type="ARBA" id="ARBA00022448"/>
    </source>
</evidence>
<dbReference type="InterPro" id="IPR020846">
    <property type="entry name" value="MFS_dom"/>
</dbReference>
<evidence type="ECO:0000256" key="4">
    <source>
        <dbReference type="ARBA" id="ARBA00022692"/>
    </source>
</evidence>
<dbReference type="FunFam" id="1.20.1250.20:FF:000134">
    <property type="entry name" value="MFS sugar transporter protein"/>
    <property type="match status" value="1"/>
</dbReference>
<dbReference type="InterPro" id="IPR003663">
    <property type="entry name" value="Sugar/inositol_transpt"/>
</dbReference>
<comment type="subcellular location">
    <subcellularLocation>
        <location evidence="1">Membrane</location>
        <topology evidence="1">Multi-pass membrane protein</topology>
    </subcellularLocation>
</comment>
<evidence type="ECO:0000313" key="10">
    <source>
        <dbReference type="EMBL" id="KAJ9615898.1"/>
    </source>
</evidence>
<feature type="domain" description="Major facilitator superfamily (MFS) profile" evidence="9">
    <location>
        <begin position="62"/>
        <end position="497"/>
    </location>
</feature>
<evidence type="ECO:0000259" key="9">
    <source>
        <dbReference type="PROSITE" id="PS50850"/>
    </source>
</evidence>
<dbReference type="InterPro" id="IPR050360">
    <property type="entry name" value="MFS_Sugar_Transporters"/>
</dbReference>
<dbReference type="Pfam" id="PF00083">
    <property type="entry name" value="Sugar_tr"/>
    <property type="match status" value="1"/>
</dbReference>
<keyword evidence="4 8" id="KW-0812">Transmembrane</keyword>
<dbReference type="PRINTS" id="PR00171">
    <property type="entry name" value="SUGRTRNSPORT"/>
</dbReference>
<evidence type="ECO:0000256" key="2">
    <source>
        <dbReference type="ARBA" id="ARBA00010992"/>
    </source>
</evidence>
<dbReference type="PROSITE" id="PS50850">
    <property type="entry name" value="MFS"/>
    <property type="match status" value="1"/>
</dbReference>
<dbReference type="InterPro" id="IPR005828">
    <property type="entry name" value="MFS_sugar_transport-like"/>
</dbReference>
<feature type="transmembrane region" description="Helical" evidence="8">
    <location>
        <begin position="444"/>
        <end position="462"/>
    </location>
</feature>
<dbReference type="NCBIfam" id="TIGR00879">
    <property type="entry name" value="SP"/>
    <property type="match status" value="1"/>
</dbReference>
<dbReference type="EMBL" id="JAPDRK010000002">
    <property type="protein sequence ID" value="KAJ9615898.1"/>
    <property type="molecule type" value="Genomic_DNA"/>
</dbReference>
<evidence type="ECO:0000256" key="7">
    <source>
        <dbReference type="RuleBase" id="RU003346"/>
    </source>
</evidence>
<feature type="transmembrane region" description="Helical" evidence="8">
    <location>
        <begin position="189"/>
        <end position="209"/>
    </location>
</feature>
<evidence type="ECO:0000256" key="5">
    <source>
        <dbReference type="ARBA" id="ARBA00022989"/>
    </source>
</evidence>
<name>A0AA38XMY6_9EURO</name>
<gene>
    <name evidence="10" type="ORF">H2200_001975</name>
</gene>
<feature type="transmembrane region" description="Helical" evidence="8">
    <location>
        <begin position="344"/>
        <end position="363"/>
    </location>
</feature>
<feature type="transmembrane region" description="Helical" evidence="8">
    <location>
        <begin position="58"/>
        <end position="75"/>
    </location>
</feature>
<dbReference type="AlphaFoldDB" id="A0AA38XMY6"/>
<dbReference type="PANTHER" id="PTHR48022:SF11">
    <property type="entry name" value="MONOSACCHARIDE TRANSPORTER (HXT8), PUTATIVE (AFU_ORTHOLOGUE AFUA_2G08120)-RELATED"/>
    <property type="match status" value="1"/>
</dbReference>
<evidence type="ECO:0000256" key="8">
    <source>
        <dbReference type="SAM" id="Phobius"/>
    </source>
</evidence>
<accession>A0AA38XMY6</accession>
<feature type="transmembrane region" description="Helical" evidence="8">
    <location>
        <begin position="404"/>
        <end position="423"/>
    </location>
</feature>
<feature type="transmembrane region" description="Helical" evidence="8">
    <location>
        <begin position="308"/>
        <end position="329"/>
    </location>
</feature>
<feature type="transmembrane region" description="Helical" evidence="8">
    <location>
        <begin position="229"/>
        <end position="251"/>
    </location>
</feature>
<evidence type="ECO:0000256" key="1">
    <source>
        <dbReference type="ARBA" id="ARBA00004141"/>
    </source>
</evidence>
<feature type="transmembrane region" description="Helical" evidence="8">
    <location>
        <begin position="156"/>
        <end position="177"/>
    </location>
</feature>
<dbReference type="InterPro" id="IPR036259">
    <property type="entry name" value="MFS_trans_sf"/>
</dbReference>
<feature type="transmembrane region" description="Helical" evidence="8">
    <location>
        <begin position="474"/>
        <end position="493"/>
    </location>
</feature>
<feature type="transmembrane region" description="Helical" evidence="8">
    <location>
        <begin position="129"/>
        <end position="150"/>
    </location>
</feature>
<dbReference type="PANTHER" id="PTHR48022">
    <property type="entry name" value="PLASTIDIC GLUCOSE TRANSPORTER 4"/>
    <property type="match status" value="1"/>
</dbReference>
<keyword evidence="3 7" id="KW-0813">Transport</keyword>
<dbReference type="InterPro" id="IPR005829">
    <property type="entry name" value="Sugar_transporter_CS"/>
</dbReference>
<keyword evidence="6 8" id="KW-0472">Membrane</keyword>
<dbReference type="GO" id="GO:0016020">
    <property type="term" value="C:membrane"/>
    <property type="evidence" value="ECO:0007669"/>
    <property type="project" value="UniProtKB-SubCell"/>
</dbReference>
<proteinExistence type="inferred from homology"/>
<comment type="similarity">
    <text evidence="2 7">Belongs to the major facilitator superfamily. Sugar transporter (TC 2.A.1.1) family.</text>
</comment>
<dbReference type="GO" id="GO:0005351">
    <property type="term" value="F:carbohydrate:proton symporter activity"/>
    <property type="evidence" value="ECO:0007669"/>
    <property type="project" value="TreeGrafter"/>
</dbReference>